<name>A0A7R9GJV0_9CRUS</name>
<evidence type="ECO:0000256" key="4">
    <source>
        <dbReference type="ARBA" id="ARBA00023180"/>
    </source>
</evidence>
<proteinExistence type="inferred from homology"/>
<evidence type="ECO:0000313" key="9">
    <source>
        <dbReference type="EMBL" id="CAD7283903.1"/>
    </source>
</evidence>
<feature type="disulfide bond" evidence="6">
    <location>
        <begin position="484"/>
        <end position="502"/>
    </location>
</feature>
<dbReference type="GO" id="GO:0004180">
    <property type="term" value="F:carboxypeptidase activity"/>
    <property type="evidence" value="ECO:0007669"/>
    <property type="project" value="UniProtKB-KW"/>
</dbReference>
<keyword evidence="7" id="KW-0479">Metal-binding</keyword>
<dbReference type="GO" id="GO:0008241">
    <property type="term" value="F:peptidyl-dipeptidase activity"/>
    <property type="evidence" value="ECO:0007669"/>
    <property type="project" value="InterPro"/>
</dbReference>
<protein>
    <recommendedName>
        <fullName evidence="7">Angiotensin-converting enzyme</fullName>
        <ecNumber evidence="7">3.4.-.-</ecNumber>
    </recommendedName>
</protein>
<dbReference type="PROSITE" id="PS52011">
    <property type="entry name" value="PEPTIDASE_M2"/>
    <property type="match status" value="2"/>
</dbReference>
<evidence type="ECO:0000256" key="2">
    <source>
        <dbReference type="ARBA" id="ARBA00022729"/>
    </source>
</evidence>
<keyword evidence="3 6" id="KW-1015">Disulfide bond</keyword>
<keyword evidence="7" id="KW-0378">Hydrolase</keyword>
<comment type="similarity">
    <text evidence="1 6 7">Belongs to the peptidase M2 family.</text>
</comment>
<dbReference type="InterPro" id="IPR001548">
    <property type="entry name" value="Peptidase_M2"/>
</dbReference>
<keyword evidence="2" id="KW-0732">Signal</keyword>
<dbReference type="PRINTS" id="PR00791">
    <property type="entry name" value="PEPDIPTASEA"/>
</dbReference>
<dbReference type="EMBL" id="CAJPEX010006384">
    <property type="protein sequence ID" value="CAG0924055.1"/>
    <property type="molecule type" value="Genomic_DNA"/>
</dbReference>
<keyword evidence="10" id="KW-1185">Reference proteome</keyword>
<dbReference type="GO" id="GO:0046872">
    <property type="term" value="F:metal ion binding"/>
    <property type="evidence" value="ECO:0007669"/>
    <property type="project" value="UniProtKB-KW"/>
</dbReference>
<dbReference type="GO" id="GO:0005886">
    <property type="term" value="C:plasma membrane"/>
    <property type="evidence" value="ECO:0007669"/>
    <property type="project" value="TreeGrafter"/>
</dbReference>
<dbReference type="EMBL" id="OA888421">
    <property type="protein sequence ID" value="CAD7283903.1"/>
    <property type="molecule type" value="Genomic_DNA"/>
</dbReference>
<dbReference type="GO" id="GO:0008237">
    <property type="term" value="F:metallopeptidase activity"/>
    <property type="evidence" value="ECO:0007669"/>
    <property type="project" value="UniProtKB-KW"/>
</dbReference>
<keyword evidence="4 7" id="KW-0325">Glycoprotein</keyword>
<feature type="region of interest" description="Disordered" evidence="8">
    <location>
        <begin position="197"/>
        <end position="234"/>
    </location>
</feature>
<evidence type="ECO:0000256" key="8">
    <source>
        <dbReference type="SAM" id="MobiDB-lite"/>
    </source>
</evidence>
<dbReference type="SUPFAM" id="SSF55486">
    <property type="entry name" value="Metalloproteases ('zincins'), catalytic domain"/>
    <property type="match status" value="2"/>
</dbReference>
<reference evidence="9" key="1">
    <citation type="submission" date="2020-11" db="EMBL/GenBank/DDBJ databases">
        <authorList>
            <person name="Tran Van P."/>
        </authorList>
    </citation>
    <scope>NUCLEOTIDE SEQUENCE</scope>
</reference>
<evidence type="ECO:0000256" key="5">
    <source>
        <dbReference type="PIRSR" id="PIRSR601548-2"/>
    </source>
</evidence>
<sequence>MFGLALAAFGAFLVQFIVNLVNNGRRKKRSLDGTEEQEHILETVTRWALPVISGDYQSIWRDVDQADEGLLRVLYNSVPDRDSVTGVNEMLTQFAAMGETLREAHARNQVAFPDSGLVSKDEHRRLCEKYRRFGPLERANARISRYYWYSMTHFGLAAWADPYLKSIGHGLDHRNCEEWAEVDTRANMSINDDFAAPGADFESSRTSGDDHQQEATLSGSNEAADHELPNFPPKRNKPTLFFYILAEKYGSQIRDGHRFGDNRRDGDKCERSGIEKPDRALTWLSSLDEEYSLQCNAQMVARWDYIVNVTDETAATSTQANEVYATFKKDAWERVTAAFDANGQFPNWESYSDSVLVRKIRKLKDSAKDSILTGTDLTNYLTLQAEMETIYAAATICNLDGSECGLALEPRYPSGDAMWVSPYDEPYFQQQIAAVWEEMKPWYKKLHAYVRRRLVEHYGSDKVDPTGPIPAQLLGNHFFPLSLCLAAGEYDPNDPAKPLYKCDFYQNAEAGQLMENALKLGYSLPWTETMEAITGQREMSAASLQAYFKPLEEFMDNYLAETGDCIGWGDECLKTNN</sequence>
<accession>A0A7R9GJV0</accession>
<dbReference type="Pfam" id="PF01401">
    <property type="entry name" value="Peptidase_M2"/>
    <property type="match status" value="3"/>
</dbReference>
<evidence type="ECO:0000256" key="1">
    <source>
        <dbReference type="ARBA" id="ARBA00008139"/>
    </source>
</evidence>
<dbReference type="PANTHER" id="PTHR10514">
    <property type="entry name" value="ANGIOTENSIN-CONVERTING ENZYME"/>
    <property type="match status" value="1"/>
</dbReference>
<evidence type="ECO:0000256" key="7">
    <source>
        <dbReference type="RuleBase" id="RU361144"/>
    </source>
</evidence>
<dbReference type="Proteomes" id="UP000678499">
    <property type="component" value="Unassembled WGS sequence"/>
</dbReference>
<dbReference type="OrthoDB" id="8182625at2759"/>
<organism evidence="9">
    <name type="scientific">Notodromas monacha</name>
    <dbReference type="NCBI Taxonomy" id="399045"/>
    <lineage>
        <taxon>Eukaryota</taxon>
        <taxon>Metazoa</taxon>
        <taxon>Ecdysozoa</taxon>
        <taxon>Arthropoda</taxon>
        <taxon>Crustacea</taxon>
        <taxon>Oligostraca</taxon>
        <taxon>Ostracoda</taxon>
        <taxon>Podocopa</taxon>
        <taxon>Podocopida</taxon>
        <taxon>Cypridocopina</taxon>
        <taxon>Cypridoidea</taxon>
        <taxon>Cyprididae</taxon>
        <taxon>Notodromas</taxon>
    </lineage>
</organism>
<gene>
    <name evidence="9" type="ORF">NMOB1V02_LOCUS11511</name>
</gene>
<keyword evidence="7" id="KW-0862">Zinc</keyword>
<dbReference type="PANTHER" id="PTHR10514:SF27">
    <property type="entry name" value="ANGIOTENSIN-CONVERTING ENZYME"/>
    <property type="match status" value="1"/>
</dbReference>
<comment type="caution">
    <text evidence="6">Lacks conserved residue(s) required for the propagation of feature annotation.</text>
</comment>
<feature type="binding site" evidence="5">
    <location>
        <position position="423"/>
    </location>
    <ligand>
        <name>chloride</name>
        <dbReference type="ChEBI" id="CHEBI:17996"/>
        <label>1</label>
    </ligand>
</feature>
<keyword evidence="7" id="KW-0645">Protease</keyword>
<keyword evidence="7" id="KW-0121">Carboxypeptidase</keyword>
<dbReference type="EC" id="3.4.-.-" evidence="7"/>
<evidence type="ECO:0000256" key="3">
    <source>
        <dbReference type="ARBA" id="ARBA00023157"/>
    </source>
</evidence>
<keyword evidence="7" id="KW-0482">Metalloprotease</keyword>
<dbReference type="AlphaFoldDB" id="A0A7R9GJV0"/>
<dbReference type="GO" id="GO:0006508">
    <property type="term" value="P:proteolysis"/>
    <property type="evidence" value="ECO:0007669"/>
    <property type="project" value="UniProtKB-KW"/>
</dbReference>
<evidence type="ECO:0000313" key="10">
    <source>
        <dbReference type="Proteomes" id="UP000678499"/>
    </source>
</evidence>
<evidence type="ECO:0000256" key="6">
    <source>
        <dbReference type="PROSITE-ProRule" id="PRU01355"/>
    </source>
</evidence>